<sequence length="131" mass="13714">LFPPESPRLYTTPSGPPTPTTVRHQLLQSTTPSVSLYCRSAPRPSPPSPKPQQLRRGEHHHPALHTGLLPRHLLSPPQAGTRARAHHAEARDGAQAAAGGRPAGAGWAAVPEEAAAPDGAPHDVAVSRVTS</sequence>
<reference evidence="2" key="4">
    <citation type="submission" date="2019-03" db="UniProtKB">
        <authorList>
            <consortium name="EnsemblPlants"/>
        </authorList>
    </citation>
    <scope>IDENTIFICATION</scope>
</reference>
<feature type="compositionally biased region" description="Low complexity" evidence="1">
    <location>
        <begin position="93"/>
        <end position="119"/>
    </location>
</feature>
<feature type="region of interest" description="Disordered" evidence="1">
    <location>
        <begin position="36"/>
        <end position="131"/>
    </location>
</feature>
<evidence type="ECO:0000313" key="3">
    <source>
        <dbReference type="Proteomes" id="UP000015105"/>
    </source>
</evidence>
<keyword evidence="3" id="KW-1185">Reference proteome</keyword>
<evidence type="ECO:0000313" key="2">
    <source>
        <dbReference type="EnsemblPlants" id="AET5Gv20953100.26"/>
    </source>
</evidence>
<feature type="region of interest" description="Disordered" evidence="1">
    <location>
        <begin position="1"/>
        <end position="23"/>
    </location>
</feature>
<name>A0A453LY93_AEGTS</name>
<reference evidence="3" key="2">
    <citation type="journal article" date="2017" name="Nat. Plants">
        <title>The Aegilops tauschii genome reveals multiple impacts of transposons.</title>
        <authorList>
            <person name="Zhao G."/>
            <person name="Zou C."/>
            <person name="Li K."/>
            <person name="Wang K."/>
            <person name="Li T."/>
            <person name="Gao L."/>
            <person name="Zhang X."/>
            <person name="Wang H."/>
            <person name="Yang Z."/>
            <person name="Liu X."/>
            <person name="Jiang W."/>
            <person name="Mao L."/>
            <person name="Kong X."/>
            <person name="Jiao Y."/>
            <person name="Jia J."/>
        </authorList>
    </citation>
    <scope>NUCLEOTIDE SEQUENCE [LARGE SCALE GENOMIC DNA]</scope>
    <source>
        <strain evidence="3">cv. AL8/78</strain>
    </source>
</reference>
<reference evidence="3" key="1">
    <citation type="journal article" date="2014" name="Science">
        <title>Ancient hybridizations among the ancestral genomes of bread wheat.</title>
        <authorList>
            <consortium name="International Wheat Genome Sequencing Consortium,"/>
            <person name="Marcussen T."/>
            <person name="Sandve S.R."/>
            <person name="Heier L."/>
            <person name="Spannagl M."/>
            <person name="Pfeifer M."/>
            <person name="Jakobsen K.S."/>
            <person name="Wulff B.B."/>
            <person name="Steuernagel B."/>
            <person name="Mayer K.F."/>
            <person name="Olsen O.A."/>
        </authorList>
    </citation>
    <scope>NUCLEOTIDE SEQUENCE [LARGE SCALE GENOMIC DNA]</scope>
    <source>
        <strain evidence="3">cv. AL8/78</strain>
    </source>
</reference>
<evidence type="ECO:0000256" key="1">
    <source>
        <dbReference type="SAM" id="MobiDB-lite"/>
    </source>
</evidence>
<reference evidence="2" key="3">
    <citation type="journal article" date="2017" name="Nature">
        <title>Genome sequence of the progenitor of the wheat D genome Aegilops tauschii.</title>
        <authorList>
            <person name="Luo M.C."/>
            <person name="Gu Y.Q."/>
            <person name="Puiu D."/>
            <person name="Wang H."/>
            <person name="Twardziok S.O."/>
            <person name="Deal K.R."/>
            <person name="Huo N."/>
            <person name="Zhu T."/>
            <person name="Wang L."/>
            <person name="Wang Y."/>
            <person name="McGuire P.E."/>
            <person name="Liu S."/>
            <person name="Long H."/>
            <person name="Ramasamy R.K."/>
            <person name="Rodriguez J.C."/>
            <person name="Van S.L."/>
            <person name="Yuan L."/>
            <person name="Wang Z."/>
            <person name="Xia Z."/>
            <person name="Xiao L."/>
            <person name="Anderson O.D."/>
            <person name="Ouyang S."/>
            <person name="Liang Y."/>
            <person name="Zimin A.V."/>
            <person name="Pertea G."/>
            <person name="Qi P."/>
            <person name="Bennetzen J.L."/>
            <person name="Dai X."/>
            <person name="Dawson M.W."/>
            <person name="Muller H.G."/>
            <person name="Kugler K."/>
            <person name="Rivarola-Duarte L."/>
            <person name="Spannagl M."/>
            <person name="Mayer K.F.X."/>
            <person name="Lu F.H."/>
            <person name="Bevan M.W."/>
            <person name="Leroy P."/>
            <person name="Li P."/>
            <person name="You F.M."/>
            <person name="Sun Q."/>
            <person name="Liu Z."/>
            <person name="Lyons E."/>
            <person name="Wicker T."/>
            <person name="Salzberg S.L."/>
            <person name="Devos K.M."/>
            <person name="Dvorak J."/>
        </authorList>
    </citation>
    <scope>NUCLEOTIDE SEQUENCE [LARGE SCALE GENOMIC DNA]</scope>
    <source>
        <strain evidence="2">cv. AL8/78</strain>
    </source>
</reference>
<accession>A0A453LY93</accession>
<dbReference type="Gramene" id="AET5Gv20953100.26">
    <property type="protein sequence ID" value="AET5Gv20953100.26"/>
    <property type="gene ID" value="AET5Gv20953100"/>
</dbReference>
<proteinExistence type="predicted"/>
<dbReference type="EnsemblPlants" id="AET5Gv20953100.26">
    <property type="protein sequence ID" value="AET5Gv20953100.26"/>
    <property type="gene ID" value="AET5Gv20953100"/>
</dbReference>
<protein>
    <submittedName>
        <fullName evidence="2">Uncharacterized protein</fullName>
    </submittedName>
</protein>
<organism evidence="2 3">
    <name type="scientific">Aegilops tauschii subsp. strangulata</name>
    <name type="common">Goatgrass</name>
    <dbReference type="NCBI Taxonomy" id="200361"/>
    <lineage>
        <taxon>Eukaryota</taxon>
        <taxon>Viridiplantae</taxon>
        <taxon>Streptophyta</taxon>
        <taxon>Embryophyta</taxon>
        <taxon>Tracheophyta</taxon>
        <taxon>Spermatophyta</taxon>
        <taxon>Magnoliopsida</taxon>
        <taxon>Liliopsida</taxon>
        <taxon>Poales</taxon>
        <taxon>Poaceae</taxon>
        <taxon>BOP clade</taxon>
        <taxon>Pooideae</taxon>
        <taxon>Triticodae</taxon>
        <taxon>Triticeae</taxon>
        <taxon>Triticinae</taxon>
        <taxon>Aegilops</taxon>
    </lineage>
</organism>
<dbReference type="Proteomes" id="UP000015105">
    <property type="component" value="Chromosome 5D"/>
</dbReference>
<dbReference type="AlphaFoldDB" id="A0A453LY93"/>
<reference evidence="2" key="5">
    <citation type="journal article" date="2021" name="G3 (Bethesda)">
        <title>Aegilops tauschii genome assembly Aet v5.0 features greater sequence contiguity and improved annotation.</title>
        <authorList>
            <person name="Wang L."/>
            <person name="Zhu T."/>
            <person name="Rodriguez J.C."/>
            <person name="Deal K.R."/>
            <person name="Dubcovsky J."/>
            <person name="McGuire P.E."/>
            <person name="Lux T."/>
            <person name="Spannagl M."/>
            <person name="Mayer K.F.X."/>
            <person name="Baldrich P."/>
            <person name="Meyers B.C."/>
            <person name="Huo N."/>
            <person name="Gu Y.Q."/>
            <person name="Zhou H."/>
            <person name="Devos K.M."/>
            <person name="Bennetzen J.L."/>
            <person name="Unver T."/>
            <person name="Budak H."/>
            <person name="Gulick P.J."/>
            <person name="Galiba G."/>
            <person name="Kalapos B."/>
            <person name="Nelson D.R."/>
            <person name="Li P."/>
            <person name="You F.M."/>
            <person name="Luo M.C."/>
            <person name="Dvorak J."/>
        </authorList>
    </citation>
    <scope>NUCLEOTIDE SEQUENCE [LARGE SCALE GENOMIC DNA]</scope>
    <source>
        <strain evidence="2">cv. AL8/78</strain>
    </source>
</reference>